<feature type="domain" description="Chitin-binding type-2" evidence="1">
    <location>
        <begin position="1932"/>
        <end position="1988"/>
    </location>
</feature>
<dbReference type="RefSeq" id="XP_022100039.1">
    <property type="nucleotide sequence ID" value="XM_022244347.1"/>
</dbReference>
<dbReference type="KEGG" id="aplc:110984312"/>
<dbReference type="SUPFAM" id="SSF57184">
    <property type="entry name" value="Growth factor receptor domain"/>
    <property type="match status" value="10"/>
</dbReference>
<accession>A0A8B7Z336</accession>
<dbReference type="OMA" id="CEYGWEC"/>
<reference evidence="3" key="1">
    <citation type="submission" date="2025-08" db="UniProtKB">
        <authorList>
            <consortium name="RefSeq"/>
        </authorList>
    </citation>
    <scope>IDENTIFICATION</scope>
</reference>
<organism evidence="2 3">
    <name type="scientific">Acanthaster planci</name>
    <name type="common">Crown-of-thorns starfish</name>
    <dbReference type="NCBI Taxonomy" id="133434"/>
    <lineage>
        <taxon>Eukaryota</taxon>
        <taxon>Metazoa</taxon>
        <taxon>Echinodermata</taxon>
        <taxon>Eleutherozoa</taxon>
        <taxon>Asterozoa</taxon>
        <taxon>Asteroidea</taxon>
        <taxon>Valvatacea</taxon>
        <taxon>Valvatida</taxon>
        <taxon>Acanthasteridae</taxon>
        <taxon>Acanthaster</taxon>
    </lineage>
</organism>
<evidence type="ECO:0000259" key="1">
    <source>
        <dbReference type="PROSITE" id="PS50940"/>
    </source>
</evidence>
<protein>
    <submittedName>
        <fullName evidence="3">Zonadhesin-like</fullName>
    </submittedName>
</protein>
<keyword evidence="2" id="KW-1185">Reference proteome</keyword>
<dbReference type="InterPro" id="IPR002557">
    <property type="entry name" value="Chitin-bd_dom"/>
</dbReference>
<dbReference type="Proteomes" id="UP000694845">
    <property type="component" value="Unplaced"/>
</dbReference>
<dbReference type="SMART" id="SM01411">
    <property type="entry name" value="Ephrin_rec_like"/>
    <property type="match status" value="40"/>
</dbReference>
<dbReference type="PANTHER" id="PTHR46104">
    <property type="entry name" value="GENE 9195-RELATED-RELATED"/>
    <property type="match status" value="1"/>
</dbReference>
<name>A0A8B7Z336_ACAPL</name>
<dbReference type="PROSITE" id="PS50940">
    <property type="entry name" value="CHIT_BIND_II"/>
    <property type="match status" value="1"/>
</dbReference>
<sequence length="2680" mass="280287">MACPAGSVCTDPSASPVPCDTGTWSGIGEAVACEDCPAGYYCSDASQPPTVCPFGTYSEARQDSCESCPAGQSCLNPGETPQNCDSGTYSPLGNAVCLQCPAGSSCTNSSTAECSEGQYSLGGDSACHDCPAGSACPVKTQGPVACADGQHTDGLGAQTACQDCAAGMYCSDPATAPQACGAGTYSLAKATSCTDCPSGFQCPTTNQAPTVCLPGYYSAGQTTNCTACPAGYACPSQTDPSAMFECLPGTYSLGAQSSCTSCAPGKFCPDTDSDASNGDCAAGHYSFTAFARCTSCLSGWKCPSTDGSGNARCIAGTYSTGNATSCTECPAGYECPRTDSDSQVPCSAGYYSDGLQESCTACSPGYECPDTSDSNQNAQCQAGFYSVGAQQACTQCPAGFACPSVYSSFAITCYAGSYALPGSTSCTECPAGQFCNDTMTSPENCATGYYSLGGQVACTPCPPGYYCPQTDSGPIICPAGTYTNQSMTECLDCDPGYACPEGSQSRNPTDGICPQGYYCEDGTTLSVCPAGTYGNMSGATSATEGCAMCPPGYFCPAVPVVGTPGPEYQCPRGYYCPAGTTYATEYGCDGGTYGIKLMADKPEDCVACPAGRYCPLGCSDPLVCLRGHYCPAHTQNYADNPCPAGTFTEESGASAVEYCKTCPEGHYCASGIDTPTPCPQGTFNPDTGQDTVEDCDTCTAGFACTQLGLTEPDSHCQPGYYCPSGSDSPNANANACPAGSYTDYHNLTAAFQCDTCPEQFACLIGTGGQNQPPELCAQGHYCPAGTQNPSQYPCAAGSWTNQTNLAAQEECYECPRGWYCLEGSTAPTDTCATGHYCPAGTQTATQFPCHAGSYSNDRGNIRWEQCEDCTVGNYCPEGSSLPTACPAGTYRDQLEGQAVTDCSDCTAGHYCPGEGNTEPLECGRGNYSDTGAAACTTCEAGYYCDSTTTSRDVMYSDKICPAGMTCDYGRTTAPDLENDFCRTGHYCLSGDKDPFPRPCPNGTYSDEVGLIQESQCQTCPAGKWCSPPGLSAPADDCPGGHYCPEGTADPYANPCPVGYYLNASAGEDSQGCTPCISGYYCDERGLAWPKECIQGYFCVSGSTFPQPCPAGTYGNTTGLRRSEDCSPCPGGWYCDGFANTEPTDVCDPGFYCKEKAYTSAPVDGVTGGLCPPGGYCPAGSAWPANCPLGTYSNSSGSKTPDDCIACDPGYYCAGDNNPEPTGPCKPGYYCTGGAGTPTQFAVPAGHYSNSGAYKPEPCPQGQFQTANASSACAPCAQGYYCPNFGTIVPSTCLAGHYCEQQTIIPTPCPVGTTRLEEGGQSEESACISCTPGYFCNDTALTLPSGPCAAGHYCSGGTVTPFPMGNGTDNGDMCPKGFYCMEGTANPYLTPCFNGTYGNITGLTAQDDCLDCPPGEVCSGLGLMAPNELCAAGYYCKGKAKIRHPTDDVTGNICPEGFYCPEGSPAPMRCEGGYYTNITGQASCFDCPAGYYCPDGYRLLECPRGDYCLRNTGGNESLPCPRGFYNPDLGLASESQCLPCKAGFYCRGLGIWQFNSETVLEETAGPCDPGYYCLSGVDLPNPENETALGIGGPCPRGFWCPQETSVPNPCPLGTYSDQQYLTAIGECKACDLGMYCSKENLTAPEGVCSPGFYCLNGSATPTPTGSGNTGGPCPTRHYCDGISPVPQECPEGTWNNLEQQASCFDCPEGYYCPKGVASYNPYPCPAGHFCPNGTQFDTQYPCPRGTYRPNTKGMSLSDCTACDPGKYCQFEGATSYTNSCDPGYFCIRGAWTAQPDDFSNYTDGDCLCPSIATGGRCQPGYYCPQGSSEPQECTEGNYCGTDGLEDVSGPCLPGYYCDVTASREDPTDGVTGNVCPAGRYCESGTGANPPNCPTGTFSNATGLTALSECDDCTAGYYCETPGLTRPTGPCQEGYYCPSGQDIKNPMACDAGYYCEEGSPEQVECPSGTYQDESTQSSCKICNAGYYCNVADAPISDYTLYPCPIGYYCPNGTEYSTQYGCALGTYGNATMLERQDQCLDCPAGKYCDELGLSSYKGDCAAGFWCIGGSSTQTPTDGTTGVECPRGQYCKAGVVYPEDCPIGTLSDSGGLKSISGCEPCTGGSYCNGTGLTQPSGPCDPGYYCLTNATTPTPEDGGVTGDPCTAGHYCPGETTSPIPCEPGSYTTTTHRSECDECPEGSYCVTGYDPEPCPHGFYCPNGTGYDWRPCPTGSYSNQIGLKEESECTLCDPSKFCAYINATMVTGNCAAGYFCTEGSDTATPEVTFKGVAGVCPEGSYCEEGTATPSPCPRGTFGNKTKLKAESECTQCLYGMYCDAEGLTWPQGECDPGFYCLRGSQDANNPSEDATGGPCPAGHYCPRGTSFPLGCLSGTYNPLRGQSECLDCEAGFWCPENSTAADQPCPRGHYCPNGTAYATQYPCPKGYYNDFEQKSQLDDCKPCEPGYYCASPGREAVTDECAPGWYCIRGAWSDKPTDYGYGNISTNCFCPGNSTGGQCQPGEFCPRGSNYPTPCTRGYYCDSAGQHNETDLCDEGYYCTEGAWRPDPTDGVTGDLCPTGHYCPRGTYDPVPCPAGYFSNATGGTAFEDCKLCSPGFYCEDSGLDEPTAPCEAGFYCPEGQNVSRPALYQCSPGHYCPPQSIDQLGCESGTYQDEWGMVKETTFLFT</sequence>
<gene>
    <name evidence="3" type="primary">LOC110984312</name>
</gene>
<dbReference type="GeneID" id="110984312"/>
<dbReference type="PANTHER" id="PTHR46104:SF1">
    <property type="entry name" value="GENE 9195-RELATED"/>
    <property type="match status" value="1"/>
</dbReference>
<dbReference type="Gene3D" id="2.10.50.10">
    <property type="entry name" value="Tumor Necrosis Factor Receptor, subunit A, domain 2"/>
    <property type="match status" value="9"/>
</dbReference>
<proteinExistence type="predicted"/>
<dbReference type="InterPro" id="IPR009030">
    <property type="entry name" value="Growth_fac_rcpt_cys_sf"/>
</dbReference>
<evidence type="ECO:0000313" key="2">
    <source>
        <dbReference type="Proteomes" id="UP000694845"/>
    </source>
</evidence>
<dbReference type="GO" id="GO:0005576">
    <property type="term" value="C:extracellular region"/>
    <property type="evidence" value="ECO:0007669"/>
    <property type="project" value="InterPro"/>
</dbReference>
<dbReference type="GO" id="GO:0008061">
    <property type="term" value="F:chitin binding"/>
    <property type="evidence" value="ECO:0007669"/>
    <property type="project" value="InterPro"/>
</dbReference>
<evidence type="ECO:0000313" key="3">
    <source>
        <dbReference type="RefSeq" id="XP_022100039.1"/>
    </source>
</evidence>
<dbReference type="OrthoDB" id="439917at2759"/>